<evidence type="ECO:0000256" key="7">
    <source>
        <dbReference type="SAM" id="Phobius"/>
    </source>
</evidence>
<evidence type="ECO:0000256" key="4">
    <source>
        <dbReference type="ARBA" id="ARBA00022692"/>
    </source>
</evidence>
<sequence length="262" mass="28207">NTDFFVNTDPSGLPIWPLLFITIACGAISGFHATQSPMMTRCMESERHGRMLFYGPMIAEGVLGLIWVTLGLSFYESPEALAAVIKEGTPTLVVKEISMSLLGSVGGVLAIIGVIVLPISTGDTAFRSARLLVADTLHIGQGPLAKRLMVAIPLFIAGIALTLVDFAVIWRYFGWANQTMSCVTLWAVAVYLARRKRFHWIASLPAAFMTVVCISYLCYAKIGFGLSLELATIIGVVAGVGGMLLFLSKGRVMPETGNEARC</sequence>
<comment type="similarity">
    <text evidence="2">Belongs to the peptide transporter carbon starvation (CstA) (TC 2.A.114) family.</text>
</comment>
<keyword evidence="5 7" id="KW-1133">Transmembrane helix</keyword>
<feature type="transmembrane region" description="Helical" evidence="7">
    <location>
        <begin position="13"/>
        <end position="31"/>
    </location>
</feature>
<dbReference type="GO" id="GO:0005886">
    <property type="term" value="C:plasma membrane"/>
    <property type="evidence" value="ECO:0007669"/>
    <property type="project" value="UniProtKB-SubCell"/>
</dbReference>
<keyword evidence="4 7" id="KW-0812">Transmembrane</keyword>
<feature type="transmembrane region" description="Helical" evidence="7">
    <location>
        <begin position="97"/>
        <end position="120"/>
    </location>
</feature>
<evidence type="ECO:0000256" key="3">
    <source>
        <dbReference type="ARBA" id="ARBA00022475"/>
    </source>
</evidence>
<feature type="domain" description="CstA N-terminal" evidence="8">
    <location>
        <begin position="14"/>
        <end position="68"/>
    </location>
</feature>
<accession>A0A9D1R2P6</accession>
<evidence type="ECO:0000256" key="6">
    <source>
        <dbReference type="ARBA" id="ARBA00023136"/>
    </source>
</evidence>
<evidence type="ECO:0000259" key="8">
    <source>
        <dbReference type="Pfam" id="PF02554"/>
    </source>
</evidence>
<feature type="transmembrane region" description="Helical" evidence="7">
    <location>
        <begin position="175"/>
        <end position="193"/>
    </location>
</feature>
<keyword evidence="3" id="KW-1003">Cell membrane</keyword>
<feature type="transmembrane region" description="Helical" evidence="7">
    <location>
        <begin position="228"/>
        <end position="247"/>
    </location>
</feature>
<comment type="subcellular location">
    <subcellularLocation>
        <location evidence="1">Cell membrane</location>
        <topology evidence="1">Multi-pass membrane protein</topology>
    </subcellularLocation>
</comment>
<proteinExistence type="inferred from homology"/>
<organism evidence="9 10">
    <name type="scientific">Candidatus Bilophila faecipullorum</name>
    <dbReference type="NCBI Taxonomy" id="2838482"/>
    <lineage>
        <taxon>Bacteria</taxon>
        <taxon>Pseudomonadati</taxon>
        <taxon>Thermodesulfobacteriota</taxon>
        <taxon>Desulfovibrionia</taxon>
        <taxon>Desulfovibrionales</taxon>
        <taxon>Desulfovibrionaceae</taxon>
        <taxon>Bilophila</taxon>
    </lineage>
</organism>
<comment type="caution">
    <text evidence="9">The sequence shown here is derived from an EMBL/GenBank/DDBJ whole genome shotgun (WGS) entry which is preliminary data.</text>
</comment>
<keyword evidence="6 7" id="KW-0472">Membrane</keyword>
<reference evidence="9" key="1">
    <citation type="journal article" date="2021" name="PeerJ">
        <title>Extensive microbial diversity within the chicken gut microbiome revealed by metagenomics and culture.</title>
        <authorList>
            <person name="Gilroy R."/>
            <person name="Ravi A."/>
            <person name="Getino M."/>
            <person name="Pursley I."/>
            <person name="Horton D.L."/>
            <person name="Alikhan N.F."/>
            <person name="Baker D."/>
            <person name="Gharbi K."/>
            <person name="Hall N."/>
            <person name="Watson M."/>
            <person name="Adriaenssens E.M."/>
            <person name="Foster-Nyarko E."/>
            <person name="Jarju S."/>
            <person name="Secka A."/>
            <person name="Antonio M."/>
            <person name="Oren A."/>
            <person name="Chaudhuri R.R."/>
            <person name="La Ragione R."/>
            <person name="Hildebrand F."/>
            <person name="Pallen M.J."/>
        </authorList>
    </citation>
    <scope>NUCLEOTIDE SEQUENCE</scope>
    <source>
        <strain evidence="9">ChiSxjej5B17-1746</strain>
    </source>
</reference>
<evidence type="ECO:0000256" key="5">
    <source>
        <dbReference type="ARBA" id="ARBA00022989"/>
    </source>
</evidence>
<dbReference type="PANTHER" id="PTHR30252">
    <property type="entry name" value="INNER MEMBRANE PEPTIDE TRANSPORTER"/>
    <property type="match status" value="1"/>
</dbReference>
<name>A0A9D1R2P6_9BACT</name>
<dbReference type="GO" id="GO:0009267">
    <property type="term" value="P:cellular response to starvation"/>
    <property type="evidence" value="ECO:0007669"/>
    <property type="project" value="InterPro"/>
</dbReference>
<evidence type="ECO:0000313" key="10">
    <source>
        <dbReference type="Proteomes" id="UP000824264"/>
    </source>
</evidence>
<dbReference type="Proteomes" id="UP000824264">
    <property type="component" value="Unassembled WGS sequence"/>
</dbReference>
<feature type="transmembrane region" description="Helical" evidence="7">
    <location>
        <begin position="148"/>
        <end position="169"/>
    </location>
</feature>
<protein>
    <submittedName>
        <fullName evidence="9">Carbon starvation protein A</fullName>
    </submittedName>
</protein>
<dbReference type="PANTHER" id="PTHR30252:SF4">
    <property type="entry name" value="CARBON STARVATION"/>
    <property type="match status" value="1"/>
</dbReference>
<evidence type="ECO:0000256" key="2">
    <source>
        <dbReference type="ARBA" id="ARBA00007755"/>
    </source>
</evidence>
<dbReference type="EMBL" id="DXGI01000435">
    <property type="protein sequence ID" value="HIW79775.1"/>
    <property type="molecule type" value="Genomic_DNA"/>
</dbReference>
<feature type="transmembrane region" description="Helical" evidence="7">
    <location>
        <begin position="200"/>
        <end position="222"/>
    </location>
</feature>
<reference evidence="9" key="2">
    <citation type="submission" date="2021-04" db="EMBL/GenBank/DDBJ databases">
        <authorList>
            <person name="Gilroy R."/>
        </authorList>
    </citation>
    <scope>NUCLEOTIDE SEQUENCE</scope>
    <source>
        <strain evidence="9">ChiSxjej5B17-1746</strain>
    </source>
</reference>
<dbReference type="InterPro" id="IPR051605">
    <property type="entry name" value="CstA"/>
</dbReference>
<dbReference type="Pfam" id="PF02554">
    <property type="entry name" value="CstA"/>
    <property type="match status" value="2"/>
</dbReference>
<dbReference type="InterPro" id="IPR003706">
    <property type="entry name" value="CstA_N"/>
</dbReference>
<evidence type="ECO:0000313" key="9">
    <source>
        <dbReference type="EMBL" id="HIW79775.1"/>
    </source>
</evidence>
<feature type="transmembrane region" description="Helical" evidence="7">
    <location>
        <begin position="52"/>
        <end position="75"/>
    </location>
</feature>
<dbReference type="AlphaFoldDB" id="A0A9D1R2P6"/>
<gene>
    <name evidence="9" type="ORF">H9874_11640</name>
</gene>
<feature type="domain" description="CstA N-terminal" evidence="8">
    <location>
        <begin position="97"/>
        <end position="214"/>
    </location>
</feature>
<feature type="non-terminal residue" evidence="9">
    <location>
        <position position="1"/>
    </location>
</feature>
<evidence type="ECO:0000256" key="1">
    <source>
        <dbReference type="ARBA" id="ARBA00004651"/>
    </source>
</evidence>